<keyword evidence="2" id="KW-0378">Hydrolase</keyword>
<name>A0A8X6QKG8_NEPPI</name>
<dbReference type="AlphaFoldDB" id="A0A8X6QKG8"/>
<dbReference type="InterPro" id="IPR045254">
    <property type="entry name" value="Nit1/2_C-N_Hydrolase"/>
</dbReference>
<dbReference type="EC" id="3.5.1.3" evidence="4"/>
<evidence type="ECO:0000256" key="4">
    <source>
        <dbReference type="ARBA" id="ARBA00039118"/>
    </source>
</evidence>
<evidence type="ECO:0000259" key="7">
    <source>
        <dbReference type="PROSITE" id="PS50263"/>
    </source>
</evidence>
<dbReference type="GO" id="GO:0005739">
    <property type="term" value="C:mitochondrion"/>
    <property type="evidence" value="ECO:0007669"/>
    <property type="project" value="TreeGrafter"/>
</dbReference>
<organism evidence="8 9">
    <name type="scientific">Nephila pilipes</name>
    <name type="common">Giant wood spider</name>
    <name type="synonym">Nephila maculata</name>
    <dbReference type="NCBI Taxonomy" id="299642"/>
    <lineage>
        <taxon>Eukaryota</taxon>
        <taxon>Metazoa</taxon>
        <taxon>Ecdysozoa</taxon>
        <taxon>Arthropoda</taxon>
        <taxon>Chelicerata</taxon>
        <taxon>Arachnida</taxon>
        <taxon>Araneae</taxon>
        <taxon>Araneomorphae</taxon>
        <taxon>Entelegynae</taxon>
        <taxon>Araneoidea</taxon>
        <taxon>Nephilidae</taxon>
        <taxon>Nephila</taxon>
    </lineage>
</organism>
<dbReference type="GO" id="GO:0006528">
    <property type="term" value="P:asparagine metabolic process"/>
    <property type="evidence" value="ECO:0007669"/>
    <property type="project" value="TreeGrafter"/>
</dbReference>
<dbReference type="GO" id="GO:0006107">
    <property type="term" value="P:oxaloacetate metabolic process"/>
    <property type="evidence" value="ECO:0007669"/>
    <property type="project" value="TreeGrafter"/>
</dbReference>
<dbReference type="Gene3D" id="3.60.110.10">
    <property type="entry name" value="Carbon-nitrogen hydrolase"/>
    <property type="match status" value="1"/>
</dbReference>
<dbReference type="OrthoDB" id="10250282at2759"/>
<keyword evidence="9" id="KW-1185">Reference proteome</keyword>
<comment type="catalytic activity">
    <reaction evidence="3">
        <text>2-oxoglutaramate + H2O = 2-oxoglutarate + NH4(+)</text>
        <dbReference type="Rhea" id="RHEA:32963"/>
        <dbReference type="ChEBI" id="CHEBI:15377"/>
        <dbReference type="ChEBI" id="CHEBI:16769"/>
        <dbReference type="ChEBI" id="CHEBI:16810"/>
        <dbReference type="ChEBI" id="CHEBI:28938"/>
        <dbReference type="EC" id="3.5.1.3"/>
    </reaction>
    <physiologicalReaction direction="left-to-right" evidence="3">
        <dbReference type="Rhea" id="RHEA:32964"/>
    </physiologicalReaction>
</comment>
<proteinExistence type="inferred from homology"/>
<evidence type="ECO:0000256" key="5">
    <source>
        <dbReference type="ARBA" id="ARBA00041576"/>
    </source>
</evidence>
<dbReference type="SUPFAM" id="SSF56317">
    <property type="entry name" value="Carbon-nitrogen hydrolase"/>
    <property type="match status" value="1"/>
</dbReference>
<evidence type="ECO:0000313" key="9">
    <source>
        <dbReference type="Proteomes" id="UP000887013"/>
    </source>
</evidence>
<evidence type="ECO:0000256" key="3">
    <source>
        <dbReference type="ARBA" id="ARBA00036637"/>
    </source>
</evidence>
<gene>
    <name evidence="8" type="primary">nit2</name>
    <name evidence="8" type="ORF">NPIL_288331</name>
</gene>
<dbReference type="Proteomes" id="UP000887013">
    <property type="component" value="Unassembled WGS sequence"/>
</dbReference>
<evidence type="ECO:0000256" key="2">
    <source>
        <dbReference type="ARBA" id="ARBA00022801"/>
    </source>
</evidence>
<sequence length="282" mass="31700">MAAFLRRMKLALIQFAVSPNKENNLERACTFIKEAAKNGANLVCLPECFNAPYGVKYFNQYAETIPGFTSDMLSKSAKENKIHLIGGTFPERHDGKLFNTCLAFGPDGELLAKHRKVHLFDIDIPGKITFKESDALAPGNSLTIFKIGEWKIGLGICYDIRFPLMANIYSEKGCQLLVYPGAFNMTTGPAHWELLQRARAVDNQLYVATISPARDETSSYTAWGHSSLISPWGNVIATTEEKEGIVYGEIDLSHVTEVREQIPIRQQQRKDLYHIEFKTFDC</sequence>
<reference evidence="8" key="1">
    <citation type="submission" date="2020-08" db="EMBL/GenBank/DDBJ databases">
        <title>Multicomponent nature underlies the extraordinary mechanical properties of spider dragline silk.</title>
        <authorList>
            <person name="Kono N."/>
            <person name="Nakamura H."/>
            <person name="Mori M."/>
            <person name="Yoshida Y."/>
            <person name="Ohtoshi R."/>
            <person name="Malay A.D."/>
            <person name="Moran D.A.P."/>
            <person name="Tomita M."/>
            <person name="Numata K."/>
            <person name="Arakawa K."/>
        </authorList>
    </citation>
    <scope>NUCLEOTIDE SEQUENCE</scope>
</reference>
<dbReference type="Pfam" id="PF00795">
    <property type="entry name" value="CN_hydrolase"/>
    <property type="match status" value="1"/>
</dbReference>
<dbReference type="PROSITE" id="PS01227">
    <property type="entry name" value="UPF0012"/>
    <property type="match status" value="1"/>
</dbReference>
<comment type="caution">
    <text evidence="8">The sequence shown here is derived from an EMBL/GenBank/DDBJ whole genome shotgun (WGS) entry which is preliminary data.</text>
</comment>
<evidence type="ECO:0000256" key="1">
    <source>
        <dbReference type="ARBA" id="ARBA00010613"/>
    </source>
</evidence>
<dbReference type="CDD" id="cd07572">
    <property type="entry name" value="nit"/>
    <property type="match status" value="1"/>
</dbReference>
<evidence type="ECO:0000256" key="6">
    <source>
        <dbReference type="ARBA" id="ARBA00048745"/>
    </source>
</evidence>
<evidence type="ECO:0000313" key="8">
    <source>
        <dbReference type="EMBL" id="GFU29904.1"/>
    </source>
</evidence>
<dbReference type="FunFam" id="3.60.110.10:FF:000002">
    <property type="entry name" value="Nitrilase family member 2"/>
    <property type="match status" value="1"/>
</dbReference>
<dbReference type="PANTHER" id="PTHR23088">
    <property type="entry name" value="NITRILASE-RELATED"/>
    <property type="match status" value="1"/>
</dbReference>
<dbReference type="InterPro" id="IPR003010">
    <property type="entry name" value="C-N_Hydrolase"/>
</dbReference>
<dbReference type="InterPro" id="IPR001110">
    <property type="entry name" value="UPF0012_CS"/>
</dbReference>
<accession>A0A8X6QKG8</accession>
<protein>
    <recommendedName>
        <fullName evidence="4">omega-amidase</fullName>
        <ecNumber evidence="4">3.5.1.3</ecNumber>
    </recommendedName>
    <alternativeName>
        <fullName evidence="5">Nitrilase homolog 2</fullName>
    </alternativeName>
</protein>
<comment type="catalytic activity">
    <reaction evidence="6">
        <text>2-oxosuccinamate + H2O = oxaloacetate + NH4(+)</text>
        <dbReference type="Rhea" id="RHEA:59412"/>
        <dbReference type="ChEBI" id="CHEBI:15377"/>
        <dbReference type="ChEBI" id="CHEBI:16452"/>
        <dbReference type="ChEBI" id="CHEBI:28938"/>
        <dbReference type="ChEBI" id="CHEBI:57735"/>
        <dbReference type="EC" id="3.5.1.3"/>
    </reaction>
    <physiologicalReaction direction="left-to-right" evidence="6">
        <dbReference type="Rhea" id="RHEA:59413"/>
    </physiologicalReaction>
</comment>
<dbReference type="InterPro" id="IPR036526">
    <property type="entry name" value="C-N_Hydrolase_sf"/>
</dbReference>
<dbReference type="PROSITE" id="PS50263">
    <property type="entry name" value="CN_HYDROLASE"/>
    <property type="match status" value="1"/>
</dbReference>
<dbReference type="EMBL" id="BMAW01082584">
    <property type="protein sequence ID" value="GFU29904.1"/>
    <property type="molecule type" value="Genomic_DNA"/>
</dbReference>
<dbReference type="GO" id="GO:0006541">
    <property type="term" value="P:glutamine metabolic process"/>
    <property type="evidence" value="ECO:0007669"/>
    <property type="project" value="TreeGrafter"/>
</dbReference>
<dbReference type="PANTHER" id="PTHR23088:SF30">
    <property type="entry name" value="OMEGA-AMIDASE NIT2"/>
    <property type="match status" value="1"/>
</dbReference>
<comment type="similarity">
    <text evidence="1">Belongs to the carbon-nitrogen hydrolase superfamily. NIT1/NIT2 family.</text>
</comment>
<feature type="domain" description="CN hydrolase" evidence="7">
    <location>
        <begin position="8"/>
        <end position="252"/>
    </location>
</feature>
<dbReference type="GO" id="GO:0050152">
    <property type="term" value="F:omega-amidase activity"/>
    <property type="evidence" value="ECO:0007669"/>
    <property type="project" value="UniProtKB-EC"/>
</dbReference>